<dbReference type="Proteomes" id="UP000054997">
    <property type="component" value="Unassembled WGS sequence"/>
</dbReference>
<dbReference type="AlphaFoldDB" id="A0A0W0VPD8"/>
<dbReference type="PATRIC" id="fig|45068.5.peg.1173"/>
<sequence>MLVTFSSDAHENITMFGSVARRLLNMMGHSGTVPGAILAQDVPEALSRLKAAIAEEKSKKSPESAQLDEDEEPEVSIAHRALPLIGLLEDSAKAKCNVMWRAR</sequence>
<gene>
    <name evidence="2" type="ORF">Llon_1088</name>
</gene>
<evidence type="ECO:0000313" key="3">
    <source>
        <dbReference type="Proteomes" id="UP000054997"/>
    </source>
</evidence>
<comment type="caution">
    <text evidence="2">The sequence shown here is derived from an EMBL/GenBank/DDBJ whole genome shotgun (WGS) entry which is preliminary data.</text>
</comment>
<name>A0A0W0VPD8_9GAMM</name>
<dbReference type="InterPro" id="IPR014991">
    <property type="entry name" value="DUF1840"/>
</dbReference>
<evidence type="ECO:0008006" key="4">
    <source>
        <dbReference type="Google" id="ProtNLM"/>
    </source>
</evidence>
<dbReference type="OrthoDB" id="5625523at2"/>
<evidence type="ECO:0000256" key="1">
    <source>
        <dbReference type="SAM" id="MobiDB-lite"/>
    </source>
</evidence>
<protein>
    <recommendedName>
        <fullName evidence="4">DUF1840 domain-containing protein</fullName>
    </recommendedName>
</protein>
<organism evidence="2 3">
    <name type="scientific">Legionella londiniensis</name>
    <dbReference type="NCBI Taxonomy" id="45068"/>
    <lineage>
        <taxon>Bacteria</taxon>
        <taxon>Pseudomonadati</taxon>
        <taxon>Pseudomonadota</taxon>
        <taxon>Gammaproteobacteria</taxon>
        <taxon>Legionellales</taxon>
        <taxon>Legionellaceae</taxon>
        <taxon>Legionella</taxon>
    </lineage>
</organism>
<dbReference type="STRING" id="45068.Llon_1088"/>
<dbReference type="EMBL" id="LNYK01000014">
    <property type="protein sequence ID" value="KTD21923.1"/>
    <property type="molecule type" value="Genomic_DNA"/>
</dbReference>
<keyword evidence="3" id="KW-1185">Reference proteome</keyword>
<reference evidence="2 3" key="1">
    <citation type="submission" date="2015-11" db="EMBL/GenBank/DDBJ databases">
        <title>Genomic analysis of 38 Legionella species identifies large and diverse effector repertoires.</title>
        <authorList>
            <person name="Burstein D."/>
            <person name="Amaro F."/>
            <person name="Zusman T."/>
            <person name="Lifshitz Z."/>
            <person name="Cohen O."/>
            <person name="Gilbert J.A."/>
            <person name="Pupko T."/>
            <person name="Shuman H.A."/>
            <person name="Segal G."/>
        </authorList>
    </citation>
    <scope>NUCLEOTIDE SEQUENCE [LARGE SCALE GENOMIC DNA]</scope>
    <source>
        <strain evidence="2 3">ATCC 49505</strain>
    </source>
</reference>
<feature type="region of interest" description="Disordered" evidence="1">
    <location>
        <begin position="54"/>
        <end position="73"/>
    </location>
</feature>
<accession>A0A0W0VPD8</accession>
<evidence type="ECO:0000313" key="2">
    <source>
        <dbReference type="EMBL" id="KTD21923.1"/>
    </source>
</evidence>
<dbReference type="Pfam" id="PF08895">
    <property type="entry name" value="DUF1840"/>
    <property type="match status" value="1"/>
</dbReference>
<dbReference type="RefSeq" id="WP_058529067.1">
    <property type="nucleotide sequence ID" value="NZ_CAAAHZ010000006.1"/>
</dbReference>
<proteinExistence type="predicted"/>